<name>A0A9W7HT93_HIBTR</name>
<proteinExistence type="predicted"/>
<evidence type="ECO:0000256" key="1">
    <source>
        <dbReference type="SAM" id="SignalP"/>
    </source>
</evidence>
<evidence type="ECO:0000313" key="3">
    <source>
        <dbReference type="Proteomes" id="UP001165190"/>
    </source>
</evidence>
<feature type="signal peptide" evidence="1">
    <location>
        <begin position="1"/>
        <end position="28"/>
    </location>
</feature>
<protein>
    <submittedName>
        <fullName evidence="2">Uncharacterized protein</fullName>
    </submittedName>
</protein>
<keyword evidence="1" id="KW-0732">Signal</keyword>
<keyword evidence="3" id="KW-1185">Reference proteome</keyword>
<gene>
    <name evidence="2" type="ORF">HRI_002051200</name>
</gene>
<dbReference type="Proteomes" id="UP001165190">
    <property type="component" value="Unassembled WGS sequence"/>
</dbReference>
<dbReference type="EMBL" id="BSYR01000019">
    <property type="protein sequence ID" value="GMI83819.1"/>
    <property type="molecule type" value="Genomic_DNA"/>
</dbReference>
<accession>A0A9W7HT93</accession>
<sequence length="125" mass="14951">MGRPRLLTEITGFYRCILVMLLYIDCQGCLEVEREALLHIKDSMTSPIASAFSILELVRKRMLRVECDPTRIHIHSIFFHYWREQGREVEPWYPNATLFAQFEELKQLPTPRESYRRIRFTSCIQ</sequence>
<comment type="caution">
    <text evidence="2">The sequence shown here is derived from an EMBL/GenBank/DDBJ whole genome shotgun (WGS) entry which is preliminary data.</text>
</comment>
<dbReference type="OrthoDB" id="1019169at2759"/>
<reference evidence="2" key="1">
    <citation type="submission" date="2023-05" db="EMBL/GenBank/DDBJ databases">
        <title>Genome and transcriptome analyses reveal genes involved in the formation of fine ridges on petal epidermal cells in Hibiscus trionum.</title>
        <authorList>
            <person name="Koshimizu S."/>
            <person name="Masuda S."/>
            <person name="Ishii T."/>
            <person name="Shirasu K."/>
            <person name="Hoshino A."/>
            <person name="Arita M."/>
        </authorList>
    </citation>
    <scope>NUCLEOTIDE SEQUENCE</scope>
    <source>
        <strain evidence="2">Hamamatsu line</strain>
    </source>
</reference>
<evidence type="ECO:0000313" key="2">
    <source>
        <dbReference type="EMBL" id="GMI83819.1"/>
    </source>
</evidence>
<feature type="chain" id="PRO_5040915208" evidence="1">
    <location>
        <begin position="29"/>
        <end position="125"/>
    </location>
</feature>
<dbReference type="AlphaFoldDB" id="A0A9W7HT93"/>
<organism evidence="2 3">
    <name type="scientific">Hibiscus trionum</name>
    <name type="common">Flower of an hour</name>
    <dbReference type="NCBI Taxonomy" id="183268"/>
    <lineage>
        <taxon>Eukaryota</taxon>
        <taxon>Viridiplantae</taxon>
        <taxon>Streptophyta</taxon>
        <taxon>Embryophyta</taxon>
        <taxon>Tracheophyta</taxon>
        <taxon>Spermatophyta</taxon>
        <taxon>Magnoliopsida</taxon>
        <taxon>eudicotyledons</taxon>
        <taxon>Gunneridae</taxon>
        <taxon>Pentapetalae</taxon>
        <taxon>rosids</taxon>
        <taxon>malvids</taxon>
        <taxon>Malvales</taxon>
        <taxon>Malvaceae</taxon>
        <taxon>Malvoideae</taxon>
        <taxon>Hibiscus</taxon>
    </lineage>
</organism>